<evidence type="ECO:0000256" key="11">
    <source>
        <dbReference type="PIRNR" id="PIRNR037971"/>
    </source>
</evidence>
<evidence type="ECO:0000256" key="13">
    <source>
        <dbReference type="SAM" id="Phobius"/>
    </source>
</evidence>
<dbReference type="GO" id="GO:0007338">
    <property type="term" value="P:single fertilization"/>
    <property type="evidence" value="ECO:0007669"/>
    <property type="project" value="UniProtKB-UniRule"/>
</dbReference>
<keyword evidence="6 11" id="KW-0472">Membrane</keyword>
<dbReference type="Proteomes" id="UP000504628">
    <property type="component" value="Chromosome 14"/>
</dbReference>
<dbReference type="PROSITE" id="PS50923">
    <property type="entry name" value="SUSHI"/>
    <property type="match status" value="4"/>
</dbReference>
<keyword evidence="9 11" id="KW-0278">Fertilization</keyword>
<evidence type="ECO:0000259" key="14">
    <source>
        <dbReference type="PROSITE" id="PS50923"/>
    </source>
</evidence>
<dbReference type="KEGG" id="pdic:114512112"/>
<organism evidence="15 16">
    <name type="scientific">Phyllostomus discolor</name>
    <name type="common">pale spear-nosed bat</name>
    <dbReference type="NCBI Taxonomy" id="89673"/>
    <lineage>
        <taxon>Eukaryota</taxon>
        <taxon>Metazoa</taxon>
        <taxon>Chordata</taxon>
        <taxon>Craniata</taxon>
        <taxon>Vertebrata</taxon>
        <taxon>Euteleostomi</taxon>
        <taxon>Mammalia</taxon>
        <taxon>Eutheria</taxon>
        <taxon>Laurasiatheria</taxon>
        <taxon>Chiroptera</taxon>
        <taxon>Yangochiroptera</taxon>
        <taxon>Phyllostomidae</taxon>
        <taxon>Phyllostominae</taxon>
        <taxon>Phyllostomus</taxon>
    </lineage>
</organism>
<dbReference type="InterPro" id="IPR017341">
    <property type="entry name" value="CD46"/>
</dbReference>
<dbReference type="InterPro" id="IPR035976">
    <property type="entry name" value="Sushi/SCR/CCP_sf"/>
</dbReference>
<evidence type="ECO:0000256" key="10">
    <source>
        <dbReference type="ARBA" id="ARBA00047055"/>
    </source>
</evidence>
<evidence type="ECO:0000256" key="4">
    <source>
        <dbReference type="ARBA" id="ARBA00022729"/>
    </source>
</evidence>
<dbReference type="GO" id="GO:0002079">
    <property type="term" value="C:inner acrosomal membrane"/>
    <property type="evidence" value="ECO:0007669"/>
    <property type="project" value="UniProtKB-SubCell"/>
</dbReference>
<keyword evidence="13" id="KW-0812">Transmembrane</keyword>
<dbReference type="GeneID" id="114512112"/>
<evidence type="ECO:0000256" key="5">
    <source>
        <dbReference type="ARBA" id="ARBA00022737"/>
    </source>
</evidence>
<dbReference type="OrthoDB" id="6127264at2759"/>
<dbReference type="PANTHER" id="PTHR45656:SF15">
    <property type="entry name" value="SUSHI DOMAIN-CONTAINING PROTEIN"/>
    <property type="match status" value="1"/>
</dbReference>
<keyword evidence="8" id="KW-0325">Glycoprotein</keyword>
<keyword evidence="3 12" id="KW-0768">Sushi</keyword>
<comment type="subunit">
    <text evidence="10">Interacts with C3b. Interacts with C4b. Interacts with moesin/MSN.</text>
</comment>
<keyword evidence="13" id="KW-1133">Transmembrane helix</keyword>
<name>A0A7E6CX43_9CHIR</name>
<protein>
    <recommendedName>
        <fullName evidence="2 11">Membrane cofactor protein</fullName>
    </recommendedName>
</protein>
<evidence type="ECO:0000313" key="16">
    <source>
        <dbReference type="RefSeq" id="XP_035871638.1"/>
    </source>
</evidence>
<dbReference type="RefSeq" id="XP_035871638.1">
    <property type="nucleotide sequence ID" value="XM_036015745.1"/>
</dbReference>
<feature type="domain" description="Sushi" evidence="14">
    <location>
        <begin position="202"/>
        <end position="267"/>
    </location>
</feature>
<feature type="domain" description="Sushi" evidence="14">
    <location>
        <begin position="268"/>
        <end position="327"/>
    </location>
</feature>
<dbReference type="CDD" id="cd00033">
    <property type="entry name" value="CCP"/>
    <property type="match status" value="4"/>
</dbReference>
<feature type="domain" description="Sushi" evidence="14">
    <location>
        <begin position="75"/>
        <end position="138"/>
    </location>
</feature>
<dbReference type="SMART" id="SM00032">
    <property type="entry name" value="CCP"/>
    <property type="match status" value="4"/>
</dbReference>
<dbReference type="Gene3D" id="2.10.70.10">
    <property type="entry name" value="Complement Module, domain 1"/>
    <property type="match status" value="4"/>
</dbReference>
<dbReference type="FunFam" id="2.10.70.10:FF:000042">
    <property type="entry name" value="Membrane cofactor protein"/>
    <property type="match status" value="1"/>
</dbReference>
<evidence type="ECO:0000256" key="12">
    <source>
        <dbReference type="PROSITE-ProRule" id="PRU00302"/>
    </source>
</evidence>
<comment type="caution">
    <text evidence="12">Lacks conserved residue(s) required for the propagation of feature annotation.</text>
</comment>
<evidence type="ECO:0000256" key="8">
    <source>
        <dbReference type="ARBA" id="ARBA00023180"/>
    </source>
</evidence>
<evidence type="ECO:0000256" key="2">
    <source>
        <dbReference type="ARBA" id="ARBA00017517"/>
    </source>
</evidence>
<dbReference type="InterPro" id="IPR000436">
    <property type="entry name" value="Sushi_SCR_CCP_dom"/>
</dbReference>
<dbReference type="AlphaFoldDB" id="A0A7E6CX43"/>
<dbReference type="InParanoid" id="A0A7E6CX43"/>
<evidence type="ECO:0000256" key="3">
    <source>
        <dbReference type="ARBA" id="ARBA00022659"/>
    </source>
</evidence>
<feature type="disulfide bond" evidence="12">
    <location>
        <begin position="298"/>
        <end position="325"/>
    </location>
</feature>
<keyword evidence="5" id="KW-0677">Repeat</keyword>
<evidence type="ECO:0000256" key="1">
    <source>
        <dbReference type="ARBA" id="ARBA00004167"/>
    </source>
</evidence>
<sequence length="335" mass="37279">MRVCYKLHKAPIRHLQSLFSSSCFLGILLVALVLLLPISSGRRRERVCVRDQTEVGWGAGCREPSTEGTLLSRPDACGAPPTYVSMMLQGHPNDVYQPGDHVEYRCRPGYMHISFPLYLSSVCRSDNTWEPLHEACAKKLCLDLGDPTNGKVVYVNGTHEFGSQAHYVCNDGYYLIGKKILHCVLSGTTVEWSGNPPQCEKILCQPPGKIANGIYTNSHKDTFEYNEIVIYACNPSKGPDEYSLVGESRLVCTGHNQWSSDPPACKVVKCQYPVLANGRLVSGFRKKFYYKAMCTVECLKGFYLEGSSIISCGPNNTWEPKMPTCVKGTKGVFYF</sequence>
<keyword evidence="4" id="KW-0732">Signal</keyword>
<dbReference type="InterPro" id="IPR051277">
    <property type="entry name" value="SEZ6_CSMD_C4BPB_Regulators"/>
</dbReference>
<dbReference type="GO" id="GO:0009986">
    <property type="term" value="C:cell surface"/>
    <property type="evidence" value="ECO:0007669"/>
    <property type="project" value="InterPro"/>
</dbReference>
<feature type="transmembrane region" description="Helical" evidence="13">
    <location>
        <begin position="15"/>
        <end position="36"/>
    </location>
</feature>
<comment type="subcellular location">
    <subcellularLocation>
        <location evidence="11">Cytoplasmic vesicle</location>
        <location evidence="11">Secretory vesicle</location>
        <location evidence="11">Acrosome inner membrane</location>
    </subcellularLocation>
    <subcellularLocation>
        <location evidence="1">Membrane</location>
        <topology evidence="1">Single-pass membrane protein</topology>
    </subcellularLocation>
</comment>
<dbReference type="PANTHER" id="PTHR45656">
    <property type="entry name" value="PROTEIN CBR-CLEC-78"/>
    <property type="match status" value="1"/>
</dbReference>
<feature type="domain" description="Sushi" evidence="14">
    <location>
        <begin position="139"/>
        <end position="201"/>
    </location>
</feature>
<dbReference type="PIRSF" id="PIRSF037971">
    <property type="entry name" value="TLX_CD46"/>
    <property type="match status" value="1"/>
</dbReference>
<gene>
    <name evidence="16" type="primary">LOC114512112</name>
</gene>
<evidence type="ECO:0000313" key="15">
    <source>
        <dbReference type="Proteomes" id="UP000504628"/>
    </source>
</evidence>
<evidence type="ECO:0000256" key="6">
    <source>
        <dbReference type="ARBA" id="ARBA00023136"/>
    </source>
</evidence>
<dbReference type="FunCoup" id="A0A7E6CX43">
    <property type="interactions" value="71"/>
</dbReference>
<dbReference type="Pfam" id="PF00084">
    <property type="entry name" value="Sushi"/>
    <property type="match status" value="4"/>
</dbReference>
<dbReference type="SUPFAM" id="SSF57535">
    <property type="entry name" value="Complement control module/SCR domain"/>
    <property type="match status" value="4"/>
</dbReference>
<evidence type="ECO:0000256" key="9">
    <source>
        <dbReference type="ARBA" id="ARBA00023279"/>
    </source>
</evidence>
<dbReference type="FunFam" id="2.10.70.10:FF:000014">
    <property type="entry name" value="Membrane cofactor protein"/>
    <property type="match status" value="1"/>
</dbReference>
<reference evidence="16" key="1">
    <citation type="submission" date="2025-08" db="UniProtKB">
        <authorList>
            <consortium name="RefSeq"/>
        </authorList>
    </citation>
    <scope>IDENTIFICATION</scope>
    <source>
        <tissue evidence="16">Muscle</tissue>
    </source>
</reference>
<accession>A0A7E6CX43</accession>
<keyword evidence="7 12" id="KW-1015">Disulfide bond</keyword>
<evidence type="ECO:0000256" key="7">
    <source>
        <dbReference type="ARBA" id="ARBA00023157"/>
    </source>
</evidence>
<keyword evidence="15" id="KW-1185">Reference proteome</keyword>
<comment type="function">
    <text evidence="11">Acts as a cofactor for complement factor I, a serine protease which protects autologous cells against complement-mediated injury by cleaving C3b and C4b deposited on host tissue. May be involved in the fusion of the spermatozoa with the oocyte during fertilization.</text>
</comment>
<proteinExistence type="predicted"/>